<accession>A0A316UEP1</accession>
<feature type="compositionally biased region" description="Polar residues" evidence="1">
    <location>
        <begin position="352"/>
        <end position="363"/>
    </location>
</feature>
<reference evidence="2 3" key="1">
    <citation type="journal article" date="2018" name="Mol. Biol. Evol.">
        <title>Broad Genomic Sampling Reveals a Smut Pathogenic Ancestry of the Fungal Clade Ustilaginomycotina.</title>
        <authorList>
            <person name="Kijpornyongpan T."/>
            <person name="Mondo S.J."/>
            <person name="Barry K."/>
            <person name="Sandor L."/>
            <person name="Lee J."/>
            <person name="Lipzen A."/>
            <person name="Pangilinan J."/>
            <person name="LaButti K."/>
            <person name="Hainaut M."/>
            <person name="Henrissat B."/>
            <person name="Grigoriev I.V."/>
            <person name="Spatafora J.W."/>
            <person name="Aime M.C."/>
        </authorList>
    </citation>
    <scope>NUCLEOTIDE SEQUENCE [LARGE SCALE GENOMIC DNA]</scope>
    <source>
        <strain evidence="2 3">MCA 4718</strain>
    </source>
</reference>
<feature type="region of interest" description="Disordered" evidence="1">
    <location>
        <begin position="60"/>
        <end position="85"/>
    </location>
</feature>
<feature type="compositionally biased region" description="Polar residues" evidence="1">
    <location>
        <begin position="419"/>
        <end position="436"/>
    </location>
</feature>
<dbReference type="AlphaFoldDB" id="A0A316UEP1"/>
<feature type="compositionally biased region" description="Basic and acidic residues" evidence="1">
    <location>
        <begin position="456"/>
        <end position="469"/>
    </location>
</feature>
<name>A0A316UEP1_9BASI</name>
<dbReference type="Proteomes" id="UP000245942">
    <property type="component" value="Unassembled WGS sequence"/>
</dbReference>
<proteinExistence type="predicted"/>
<dbReference type="RefSeq" id="XP_025350548.1">
    <property type="nucleotide sequence ID" value="XM_025491817.1"/>
</dbReference>
<feature type="compositionally biased region" description="Basic and acidic residues" evidence="1">
    <location>
        <begin position="364"/>
        <end position="375"/>
    </location>
</feature>
<sequence length="507" mass="53971">MSRAPVPPPLPTAARPKKPAEAPSHAEFLLDQVRASLAQLHQTHALDAVTYRDVEGRLSRAVLKESPPSGERNGGMEVSEGDPEEVKLGKRNAWVRKTMVETDVLPNIVEAALNTVAGPFLSGASIDVIVELVSQSQKSIAEAVTDPKKQQVASTSAFVGLKEAHGGMTRGITAANTTLTEMKQKMEDKRLQAEAKKQEKKERKDLKRELKEERTAIKEQIAAGAGKGEPGRGVTREASNVYAVPAKDAEASCLACGRPMGQVDSKGLYDPAGAARTKGEKVTTVDVTSVSLGPSSSTVTTTFTALPDLRIASTLLISGGHVVDDRNLVIEHDDAKATPTQTVALGREQMASARTESMSSDTRSTSREKPDDRLDPASLNADGLESQNAPRETDKRGKISGREDRTRASSLSDHEAAQGSLQQQNHPIQASLADQNASTTAAAAAPPVPPIPARPSVRERNVSSSDRGDSSNPVRSTDDSGNAAADFGQVVDVTDKKRRGWKNRLLG</sequence>
<feature type="region of interest" description="Disordered" evidence="1">
    <location>
        <begin position="1"/>
        <end position="24"/>
    </location>
</feature>
<organism evidence="2 3">
    <name type="scientific">Pseudomicrostroma glucosiphilum</name>
    <dbReference type="NCBI Taxonomy" id="1684307"/>
    <lineage>
        <taxon>Eukaryota</taxon>
        <taxon>Fungi</taxon>
        <taxon>Dikarya</taxon>
        <taxon>Basidiomycota</taxon>
        <taxon>Ustilaginomycotina</taxon>
        <taxon>Exobasidiomycetes</taxon>
        <taxon>Microstromatales</taxon>
        <taxon>Microstromatales incertae sedis</taxon>
        <taxon>Pseudomicrostroma</taxon>
    </lineage>
</organism>
<protein>
    <submittedName>
        <fullName evidence="2">Uncharacterized protein</fullName>
    </submittedName>
</protein>
<dbReference type="EMBL" id="KZ819322">
    <property type="protein sequence ID" value="PWN23388.1"/>
    <property type="molecule type" value="Genomic_DNA"/>
</dbReference>
<feature type="region of interest" description="Disordered" evidence="1">
    <location>
        <begin position="339"/>
        <end position="507"/>
    </location>
</feature>
<feature type="region of interest" description="Disordered" evidence="1">
    <location>
        <begin position="189"/>
        <end position="210"/>
    </location>
</feature>
<dbReference type="GeneID" id="37013551"/>
<evidence type="ECO:0000256" key="1">
    <source>
        <dbReference type="SAM" id="MobiDB-lite"/>
    </source>
</evidence>
<evidence type="ECO:0000313" key="3">
    <source>
        <dbReference type="Proteomes" id="UP000245942"/>
    </source>
</evidence>
<evidence type="ECO:0000313" key="2">
    <source>
        <dbReference type="EMBL" id="PWN23388.1"/>
    </source>
</evidence>
<feature type="compositionally biased region" description="Basic and acidic residues" evidence="1">
    <location>
        <begin position="391"/>
        <end position="416"/>
    </location>
</feature>
<gene>
    <name evidence="2" type="ORF">BCV69DRAFT_281000</name>
</gene>
<feature type="compositionally biased region" description="Pro residues" evidence="1">
    <location>
        <begin position="1"/>
        <end position="11"/>
    </location>
</feature>
<feature type="compositionally biased region" description="Basic residues" evidence="1">
    <location>
        <begin position="496"/>
        <end position="507"/>
    </location>
</feature>
<keyword evidence="3" id="KW-1185">Reference proteome</keyword>
<dbReference type="OrthoDB" id="3358664at2759"/>